<evidence type="ECO:0000256" key="2">
    <source>
        <dbReference type="ARBA" id="ARBA00038825"/>
    </source>
</evidence>
<feature type="domain" description="Amine oxidase" evidence="4">
    <location>
        <begin position="13"/>
        <end position="489"/>
    </location>
</feature>
<evidence type="ECO:0000256" key="3">
    <source>
        <dbReference type="ARBA" id="ARBA00040298"/>
    </source>
</evidence>
<sequence length="523" mass="55235">MAPALVIGSGPNGLAAAIRLAEAGHDVLVLEAAPHPGGAVRTEELTLPGFHHDTFSAVYPAGAGSPVFARMPLAEHGLRWSHPEACYAHPLEGGDGVLLYRDLERTVASLDAQHPGDGERWASFVSPYLREWDALRDTMLAGFAPIGPAVRLAAALGPRDAVGMGRLLTDSMVTLGRRLVRGDGSRAWLYGSALHADVSPTAPGGGLAAMYLNLLGHAVGWPSPEGGAGRVTDALVVYLRSLGGDVLCDAPVVRVLHDGRGVSGVELADGGRIASRLVIGAVMPQAIDRMAGDGLPGWYRALVRRYRMGPATVKVDWALDGPIPWAHAPTRTAGVVHVAGGVDEFLGTVKTARHDVPDRPYLLLGQQTIADPSRAPGGKHTAWAYTRATRRGVTWNAPAVAAHAHRIEAQVERYAPGFRDRILARHVLGPHDLQARNANLLGGDVGGGSYQRSQLLFRPIPSMNPYRTPLRGLYLGSAATFPGGAVHGVCGDAAAQTALGDGFTAEGTRHRRTRARRVNVTHS</sequence>
<dbReference type="SUPFAM" id="SSF51905">
    <property type="entry name" value="FAD/NAD(P)-binding domain"/>
    <property type="match status" value="1"/>
</dbReference>
<dbReference type="PRINTS" id="PR00411">
    <property type="entry name" value="PNDRDTASEI"/>
</dbReference>
<dbReference type="InterPro" id="IPR002937">
    <property type="entry name" value="Amino_oxidase"/>
</dbReference>
<dbReference type="Proteomes" id="UP001058860">
    <property type="component" value="Chromosome"/>
</dbReference>
<dbReference type="Gene3D" id="3.50.50.60">
    <property type="entry name" value="FAD/NAD(P)-binding domain"/>
    <property type="match status" value="2"/>
</dbReference>
<reference evidence="6" key="1">
    <citation type="submission" date="2021-11" db="EMBL/GenBank/DDBJ databases">
        <title>Cultivation dependent microbiological survey of springs from the worlds oldest radium mine currently devoted to the extraction of radon-saturated water.</title>
        <authorList>
            <person name="Kapinusova G."/>
            <person name="Smrhova T."/>
            <person name="Strejcek M."/>
            <person name="Suman J."/>
            <person name="Jani K."/>
            <person name="Pajer P."/>
            <person name="Uhlik O."/>
        </authorList>
    </citation>
    <scope>NUCLEOTIDE SEQUENCE [LARGE SCALE GENOMIC DNA]</scope>
    <source>
        <strain evidence="6">J379</strain>
    </source>
</reference>
<dbReference type="EMBL" id="CP088295">
    <property type="protein sequence ID" value="UUY03882.1"/>
    <property type="molecule type" value="Genomic_DNA"/>
</dbReference>
<organism evidence="5 6">
    <name type="scientific">Svornostia abyssi</name>
    <dbReference type="NCBI Taxonomy" id="2898438"/>
    <lineage>
        <taxon>Bacteria</taxon>
        <taxon>Bacillati</taxon>
        <taxon>Actinomycetota</taxon>
        <taxon>Thermoleophilia</taxon>
        <taxon>Solirubrobacterales</taxon>
        <taxon>Baekduiaceae</taxon>
        <taxon>Svornostia</taxon>
    </lineage>
</organism>
<evidence type="ECO:0000313" key="6">
    <source>
        <dbReference type="Proteomes" id="UP001058860"/>
    </source>
</evidence>
<comment type="subunit">
    <text evidence="2">Interacts with COX5B; this interaction may contribute to localize PYROXD2 to the inner face of the inner mitochondrial membrane.</text>
</comment>
<name>A0ABY5PH39_9ACTN</name>
<protein>
    <recommendedName>
        <fullName evidence="3">Pyridine nucleotide-disulfide oxidoreductase domain-containing protein 2</fullName>
    </recommendedName>
</protein>
<dbReference type="Gene3D" id="3.90.660.50">
    <property type="match status" value="1"/>
</dbReference>
<comment type="function">
    <text evidence="1">Probable oxidoreductase that may play a role as regulator of mitochondrial function.</text>
</comment>
<evidence type="ECO:0000259" key="4">
    <source>
        <dbReference type="Pfam" id="PF01593"/>
    </source>
</evidence>
<accession>A0ABY5PH39</accession>
<dbReference type="RefSeq" id="WP_353864381.1">
    <property type="nucleotide sequence ID" value="NZ_CP088295.1"/>
</dbReference>
<evidence type="ECO:0000256" key="1">
    <source>
        <dbReference type="ARBA" id="ARBA00037217"/>
    </source>
</evidence>
<evidence type="ECO:0000313" key="5">
    <source>
        <dbReference type="EMBL" id="UUY03882.1"/>
    </source>
</evidence>
<dbReference type="Pfam" id="PF01593">
    <property type="entry name" value="Amino_oxidase"/>
    <property type="match status" value="1"/>
</dbReference>
<dbReference type="PANTHER" id="PTHR10668">
    <property type="entry name" value="PHYTOENE DEHYDROGENASE"/>
    <property type="match status" value="1"/>
</dbReference>
<dbReference type="InterPro" id="IPR036188">
    <property type="entry name" value="FAD/NAD-bd_sf"/>
</dbReference>
<proteinExistence type="predicted"/>
<dbReference type="PANTHER" id="PTHR10668:SF105">
    <property type="entry name" value="DEHYDROGENASE-RELATED"/>
    <property type="match status" value="1"/>
</dbReference>
<keyword evidence="6" id="KW-1185">Reference proteome</keyword>
<gene>
    <name evidence="5" type="ORF">LRS13_25045</name>
</gene>